<dbReference type="Pfam" id="PF06632">
    <property type="entry name" value="XRCC4"/>
    <property type="match status" value="1"/>
</dbReference>
<protein>
    <recommendedName>
        <fullName evidence="13">DNA repair protein XRCC4</fullName>
    </recommendedName>
</protein>
<dbReference type="OrthoDB" id="8064436at2759"/>
<evidence type="ECO:0000256" key="6">
    <source>
        <dbReference type="ARBA" id="ARBA00025728"/>
    </source>
</evidence>
<proteinExistence type="inferred from homology"/>
<dbReference type="GO" id="GO:0003677">
    <property type="term" value="F:DNA binding"/>
    <property type="evidence" value="ECO:0007669"/>
    <property type="project" value="InterPro"/>
</dbReference>
<evidence type="ECO:0000256" key="1">
    <source>
        <dbReference type="ARBA" id="ARBA00004123"/>
    </source>
</evidence>
<dbReference type="GO" id="GO:0005958">
    <property type="term" value="C:DNA-dependent protein kinase-DNA ligase 4 complex"/>
    <property type="evidence" value="ECO:0007669"/>
    <property type="project" value="TreeGrafter"/>
</dbReference>
<dbReference type="SUPFAM" id="SSF58022">
    <property type="entry name" value="XRCC4, C-terminal oligomerization domain"/>
    <property type="match status" value="1"/>
</dbReference>
<evidence type="ECO:0000256" key="7">
    <source>
        <dbReference type="SAM" id="MobiDB-lite"/>
    </source>
</evidence>
<accession>A0A9Q1JD88</accession>
<dbReference type="GO" id="GO:0032807">
    <property type="term" value="C:DNA ligase IV complex"/>
    <property type="evidence" value="ECO:0007669"/>
    <property type="project" value="TreeGrafter"/>
</dbReference>
<keyword evidence="12" id="KW-1185">Reference proteome</keyword>
<dbReference type="Pfam" id="PF21925">
    <property type="entry name" value="XRCC4_C"/>
    <property type="match status" value="1"/>
</dbReference>
<reference evidence="11" key="1">
    <citation type="journal article" date="2023" name="Science">
        <title>Genome structures resolve the early diversification of teleost fishes.</title>
        <authorList>
            <person name="Parey E."/>
            <person name="Louis A."/>
            <person name="Montfort J."/>
            <person name="Bouchez O."/>
            <person name="Roques C."/>
            <person name="Iampietro C."/>
            <person name="Lluch J."/>
            <person name="Castinel A."/>
            <person name="Donnadieu C."/>
            <person name="Desvignes T."/>
            <person name="Floi Bucao C."/>
            <person name="Jouanno E."/>
            <person name="Wen M."/>
            <person name="Mejri S."/>
            <person name="Dirks R."/>
            <person name="Jansen H."/>
            <person name="Henkel C."/>
            <person name="Chen W.J."/>
            <person name="Zahm M."/>
            <person name="Cabau C."/>
            <person name="Klopp C."/>
            <person name="Thompson A.W."/>
            <person name="Robinson-Rechavi M."/>
            <person name="Braasch I."/>
            <person name="Lecointre G."/>
            <person name="Bobe J."/>
            <person name="Postlethwait J.H."/>
            <person name="Berthelot C."/>
            <person name="Roest Crollius H."/>
            <person name="Guiguen Y."/>
        </authorList>
    </citation>
    <scope>NUCLEOTIDE SEQUENCE</scope>
    <source>
        <strain evidence="11">WJC10195</strain>
    </source>
</reference>
<dbReference type="EMBL" id="JAINUF010000001">
    <property type="protein sequence ID" value="KAJ8380625.1"/>
    <property type="molecule type" value="Genomic_DNA"/>
</dbReference>
<evidence type="ECO:0000259" key="8">
    <source>
        <dbReference type="Pfam" id="PF06632"/>
    </source>
</evidence>
<evidence type="ECO:0000256" key="4">
    <source>
        <dbReference type="ARBA" id="ARBA00023204"/>
    </source>
</evidence>
<feature type="compositionally biased region" description="Basic and acidic residues" evidence="7">
    <location>
        <begin position="249"/>
        <end position="259"/>
    </location>
</feature>
<dbReference type="InterPro" id="IPR053963">
    <property type="entry name" value="XRCC4_C"/>
</dbReference>
<dbReference type="GO" id="GO:0033152">
    <property type="term" value="P:immunoglobulin V(D)J recombination"/>
    <property type="evidence" value="ECO:0007669"/>
    <property type="project" value="TreeGrafter"/>
</dbReference>
<comment type="subcellular location">
    <subcellularLocation>
        <location evidence="1">Nucleus</location>
    </subcellularLocation>
</comment>
<feature type="compositionally biased region" description="Basic and acidic residues" evidence="7">
    <location>
        <begin position="318"/>
        <end position="347"/>
    </location>
</feature>
<comment type="similarity">
    <text evidence="6">Belongs to the XRCC4-XLF family. XRCC4 subfamily.</text>
</comment>
<evidence type="ECO:0000313" key="11">
    <source>
        <dbReference type="EMBL" id="KAJ8380625.1"/>
    </source>
</evidence>
<feature type="domain" description="XRCC4 C-terminal" evidence="10">
    <location>
        <begin position="265"/>
        <end position="370"/>
    </location>
</feature>
<evidence type="ECO:0000256" key="2">
    <source>
        <dbReference type="ARBA" id="ARBA00022763"/>
    </source>
</evidence>
<dbReference type="InterPro" id="IPR014751">
    <property type="entry name" value="XRCC4-like_C"/>
</dbReference>
<feature type="domain" description="XRCC4 coiled-coil" evidence="9">
    <location>
        <begin position="163"/>
        <end position="239"/>
    </location>
</feature>
<sequence length="372" mass="41456">MIGLFRVRAKATTTNAHFQECGSACGFKVSCLVQQASGGMSVSVTQISVPSESGGTFFLKVDWVEDLGAGFTVALCDGESAWMGEVSEEEVQQEAEELEMRKETYVKELQRALTGVGRPGVDYAFQLSPGNAQRGRGRRLTYEKVQRDISFRLGTVELLPCPEPDGLIKELIGYGLQSSSELRAKNQNLLEENRRLGLEQDRITTELERYVQGKESLERELYTRFVLVLNEKKAKIRQLQERLRQLQEQQEKRGKREATAVETAAQGEASTDDETQNIALSQVATVLVRDVTSQCSTDIDLSDIPDVAPSRKRRWRHLRDPGAEITKGSRDPQQSGRKDPAHRKAETNQDTAQASADVATPSPKTDSLFEDF</sequence>
<evidence type="ECO:0008006" key="13">
    <source>
        <dbReference type="Google" id="ProtNLM"/>
    </source>
</evidence>
<dbReference type="Gene3D" id="2.170.210.10">
    <property type="entry name" value="DNA double-strand break repair and VJ recombination XRCC4, N-terminal"/>
    <property type="match status" value="1"/>
</dbReference>
<dbReference type="InterPro" id="IPR053962">
    <property type="entry name" value="XRCC4_CC"/>
</dbReference>
<feature type="region of interest" description="Disordered" evidence="7">
    <location>
        <begin position="312"/>
        <end position="372"/>
    </location>
</feature>
<dbReference type="InterPro" id="IPR053961">
    <property type="entry name" value="XRCC4_N"/>
</dbReference>
<feature type="region of interest" description="Disordered" evidence="7">
    <location>
        <begin position="249"/>
        <end position="273"/>
    </location>
</feature>
<keyword evidence="4" id="KW-0234">DNA repair</keyword>
<dbReference type="InterPro" id="IPR010585">
    <property type="entry name" value="DNA_repair_prot_XRCC4"/>
</dbReference>
<dbReference type="GO" id="GO:0006303">
    <property type="term" value="P:double-strand break repair via nonhomologous end joining"/>
    <property type="evidence" value="ECO:0007669"/>
    <property type="project" value="TreeGrafter"/>
</dbReference>
<dbReference type="Gene3D" id="1.20.5.370">
    <property type="match status" value="1"/>
</dbReference>
<dbReference type="Proteomes" id="UP001152622">
    <property type="component" value="Chromosome 1"/>
</dbReference>
<dbReference type="GO" id="GO:0010165">
    <property type="term" value="P:response to X-ray"/>
    <property type="evidence" value="ECO:0007669"/>
    <property type="project" value="TreeGrafter"/>
</dbReference>
<keyword evidence="5" id="KW-0539">Nucleus</keyword>
<evidence type="ECO:0000256" key="3">
    <source>
        <dbReference type="ARBA" id="ARBA00023172"/>
    </source>
</evidence>
<dbReference type="Pfam" id="PF21924">
    <property type="entry name" value="XRCC4_CC"/>
    <property type="match status" value="1"/>
</dbReference>
<keyword evidence="2" id="KW-0227">DNA damage</keyword>
<evidence type="ECO:0000256" key="5">
    <source>
        <dbReference type="ARBA" id="ARBA00023242"/>
    </source>
</evidence>
<dbReference type="InterPro" id="IPR009089">
    <property type="entry name" value="XRCC4_N_sf"/>
</dbReference>
<comment type="caution">
    <text evidence="11">The sequence shown here is derived from an EMBL/GenBank/DDBJ whole genome shotgun (WGS) entry which is preliminary data.</text>
</comment>
<dbReference type="PANTHER" id="PTHR28559:SF1">
    <property type="entry name" value="DNA REPAIR PROTEIN XRCC4"/>
    <property type="match status" value="1"/>
</dbReference>
<organism evidence="11 12">
    <name type="scientific">Synaphobranchus kaupii</name>
    <name type="common">Kaup's arrowtooth eel</name>
    <dbReference type="NCBI Taxonomy" id="118154"/>
    <lineage>
        <taxon>Eukaryota</taxon>
        <taxon>Metazoa</taxon>
        <taxon>Chordata</taxon>
        <taxon>Craniata</taxon>
        <taxon>Vertebrata</taxon>
        <taxon>Euteleostomi</taxon>
        <taxon>Actinopterygii</taxon>
        <taxon>Neopterygii</taxon>
        <taxon>Teleostei</taxon>
        <taxon>Anguilliformes</taxon>
        <taxon>Synaphobranchidae</taxon>
        <taxon>Synaphobranchus</taxon>
    </lineage>
</organism>
<dbReference type="SUPFAM" id="SSF50809">
    <property type="entry name" value="XRCC4, N-terminal domain"/>
    <property type="match status" value="1"/>
</dbReference>
<dbReference type="PANTHER" id="PTHR28559">
    <property type="entry name" value="DNA REPAIR PROTEIN XRCC4"/>
    <property type="match status" value="1"/>
</dbReference>
<feature type="domain" description="XRCC4 N-terminal" evidence="8">
    <location>
        <begin position="56"/>
        <end position="158"/>
    </location>
</feature>
<name>A0A9Q1JD88_SYNKA</name>
<evidence type="ECO:0000259" key="9">
    <source>
        <dbReference type="Pfam" id="PF21924"/>
    </source>
</evidence>
<dbReference type="InterPro" id="IPR038051">
    <property type="entry name" value="XRCC4-like_N_sf"/>
</dbReference>
<gene>
    <name evidence="11" type="ORF">SKAU_G00014030</name>
</gene>
<evidence type="ECO:0000259" key="10">
    <source>
        <dbReference type="Pfam" id="PF21925"/>
    </source>
</evidence>
<dbReference type="AlphaFoldDB" id="A0A9Q1JD88"/>
<keyword evidence="3" id="KW-0233">DNA recombination</keyword>
<evidence type="ECO:0000313" key="12">
    <source>
        <dbReference type="Proteomes" id="UP001152622"/>
    </source>
</evidence>